<keyword evidence="7" id="KW-0812">Transmembrane</keyword>
<dbReference type="GO" id="GO:0004674">
    <property type="term" value="F:protein serine/threonine kinase activity"/>
    <property type="evidence" value="ECO:0007669"/>
    <property type="project" value="UniProtKB-KW"/>
</dbReference>
<dbReference type="SUPFAM" id="SSF56112">
    <property type="entry name" value="Protein kinase-like (PK-like)"/>
    <property type="match status" value="1"/>
</dbReference>
<dbReference type="Gene3D" id="1.10.510.10">
    <property type="entry name" value="Transferase(Phosphotransferase) domain 1"/>
    <property type="match status" value="1"/>
</dbReference>
<keyword evidence="3" id="KW-0547">Nucleotide-binding</keyword>
<evidence type="ECO:0000256" key="5">
    <source>
        <dbReference type="ARBA" id="ARBA00022840"/>
    </source>
</evidence>
<dbReference type="GO" id="GO:0005524">
    <property type="term" value="F:ATP binding"/>
    <property type="evidence" value="ECO:0007669"/>
    <property type="project" value="UniProtKB-KW"/>
</dbReference>
<feature type="compositionally biased region" description="Basic and acidic residues" evidence="6">
    <location>
        <begin position="18"/>
        <end position="38"/>
    </location>
</feature>
<evidence type="ECO:0000313" key="9">
    <source>
        <dbReference type="EMBL" id="MXQ63939.1"/>
    </source>
</evidence>
<evidence type="ECO:0000256" key="2">
    <source>
        <dbReference type="ARBA" id="ARBA00022679"/>
    </source>
</evidence>
<keyword evidence="10" id="KW-1185">Reference proteome</keyword>
<name>A0A6I4W031_9ACTN</name>
<sequence>MPHDSSRRSAPRRLHAVPRPERGPRERGVPLGPDDPRRIGRYRLAGRLDDQTFLGRSPEGAAVAVRRLRGEGRAAGRARNRAAAFQDVTGRHVAHVLHAGVSEGRAFVVTEFVDGPSLAAAVAAGGPLAGAALRDVALRTAAGLASVHRAGLVHGGCGPRAVLLGPDGTRLAGLGVPPPGDPAYLAPEQIEDEPVGAPADVFAWAATLVFAATGRPPFGTGPGAARRIAARRPDLGTLDGPLRDLALRCLDKNPAARPTAAALVRALRDDRAPEPRPRPTRIPRYRWRMMIALATVVALGFVIGVLV</sequence>
<evidence type="ECO:0000259" key="8">
    <source>
        <dbReference type="PROSITE" id="PS50011"/>
    </source>
</evidence>
<keyword evidence="7" id="KW-1133">Transmembrane helix</keyword>
<keyword evidence="5" id="KW-0067">ATP-binding</keyword>
<dbReference type="SMART" id="SM00220">
    <property type="entry name" value="S_TKc"/>
    <property type="match status" value="1"/>
</dbReference>
<evidence type="ECO:0000256" key="3">
    <source>
        <dbReference type="ARBA" id="ARBA00022741"/>
    </source>
</evidence>
<feature type="domain" description="Protein kinase" evidence="8">
    <location>
        <begin position="33"/>
        <end position="272"/>
    </location>
</feature>
<evidence type="ECO:0000313" key="10">
    <source>
        <dbReference type="Proteomes" id="UP000431901"/>
    </source>
</evidence>
<reference evidence="9 10" key="1">
    <citation type="submission" date="2019-12" db="EMBL/GenBank/DDBJ databases">
        <title>Nocardia macrotermitis sp. nov. and Nocardia aurantia sp. nov., isolated from the gut of the fungus growing-termite Macrotermes natalensis.</title>
        <authorList>
            <person name="Christine B."/>
            <person name="Rene B."/>
        </authorList>
    </citation>
    <scope>NUCLEOTIDE SEQUENCE [LARGE SCALE GENOMIC DNA]</scope>
    <source>
        <strain evidence="9 10">DSM 102126</strain>
    </source>
</reference>
<keyword evidence="9" id="KW-0723">Serine/threonine-protein kinase</keyword>
<keyword evidence="2" id="KW-0808">Transferase</keyword>
<evidence type="ECO:0000256" key="7">
    <source>
        <dbReference type="SAM" id="Phobius"/>
    </source>
</evidence>
<gene>
    <name evidence="9" type="ORF">GQ466_07815</name>
</gene>
<keyword evidence="4 9" id="KW-0418">Kinase</keyword>
<proteinExistence type="predicted"/>
<dbReference type="InterPro" id="IPR050660">
    <property type="entry name" value="NEK_Ser/Thr_kinase"/>
</dbReference>
<dbReference type="PANTHER" id="PTHR43671">
    <property type="entry name" value="SERINE/THREONINE-PROTEIN KINASE NEK"/>
    <property type="match status" value="1"/>
</dbReference>
<protein>
    <recommendedName>
        <fullName evidence="1">non-specific serine/threonine protein kinase</fullName>
        <ecNumber evidence="1">2.7.11.1</ecNumber>
    </recommendedName>
</protein>
<dbReference type="EMBL" id="WUTW01000001">
    <property type="protein sequence ID" value="MXQ63939.1"/>
    <property type="molecule type" value="Genomic_DNA"/>
</dbReference>
<evidence type="ECO:0000256" key="4">
    <source>
        <dbReference type="ARBA" id="ARBA00022777"/>
    </source>
</evidence>
<dbReference type="InterPro" id="IPR000719">
    <property type="entry name" value="Prot_kinase_dom"/>
</dbReference>
<evidence type="ECO:0000256" key="1">
    <source>
        <dbReference type="ARBA" id="ARBA00012513"/>
    </source>
</evidence>
<dbReference type="PANTHER" id="PTHR43671:SF13">
    <property type="entry name" value="SERINE_THREONINE-PROTEIN KINASE NEK2"/>
    <property type="match status" value="1"/>
</dbReference>
<dbReference type="Proteomes" id="UP000431901">
    <property type="component" value="Unassembled WGS sequence"/>
</dbReference>
<evidence type="ECO:0000256" key="6">
    <source>
        <dbReference type="SAM" id="MobiDB-lite"/>
    </source>
</evidence>
<dbReference type="OrthoDB" id="3915799at2"/>
<dbReference type="RefSeq" id="WP_161102025.1">
    <property type="nucleotide sequence ID" value="NZ_JBHLYI010000005.1"/>
</dbReference>
<accession>A0A6I4W031</accession>
<comment type="caution">
    <text evidence="9">The sequence shown here is derived from an EMBL/GenBank/DDBJ whole genome shotgun (WGS) entry which is preliminary data.</text>
</comment>
<keyword evidence="7" id="KW-0472">Membrane</keyword>
<dbReference type="PROSITE" id="PS50011">
    <property type="entry name" value="PROTEIN_KINASE_DOM"/>
    <property type="match status" value="1"/>
</dbReference>
<dbReference type="InterPro" id="IPR011009">
    <property type="entry name" value="Kinase-like_dom_sf"/>
</dbReference>
<feature type="transmembrane region" description="Helical" evidence="7">
    <location>
        <begin position="285"/>
        <end position="306"/>
    </location>
</feature>
<dbReference type="AlphaFoldDB" id="A0A6I4W031"/>
<organism evidence="9 10">
    <name type="scientific">Actinomadura rayongensis</name>
    <dbReference type="NCBI Taxonomy" id="1429076"/>
    <lineage>
        <taxon>Bacteria</taxon>
        <taxon>Bacillati</taxon>
        <taxon>Actinomycetota</taxon>
        <taxon>Actinomycetes</taxon>
        <taxon>Streptosporangiales</taxon>
        <taxon>Thermomonosporaceae</taxon>
        <taxon>Actinomadura</taxon>
    </lineage>
</organism>
<dbReference type="EC" id="2.7.11.1" evidence="1"/>
<feature type="region of interest" description="Disordered" evidence="6">
    <location>
        <begin position="1"/>
        <end position="38"/>
    </location>
</feature>